<proteinExistence type="predicted"/>
<dbReference type="PANTHER" id="PTHR12526:SF637">
    <property type="entry name" value="GLYCOSYLTRANSFERASE EPSF-RELATED"/>
    <property type="match status" value="1"/>
</dbReference>
<dbReference type="EMBL" id="JALPRF010000002">
    <property type="protein sequence ID" value="MCK8493075.1"/>
    <property type="molecule type" value="Genomic_DNA"/>
</dbReference>
<gene>
    <name evidence="1" type="ORF">M0L20_14495</name>
</gene>
<dbReference type="CDD" id="cd03825">
    <property type="entry name" value="GT4_WcaC-like"/>
    <property type="match status" value="1"/>
</dbReference>
<evidence type="ECO:0000313" key="2">
    <source>
        <dbReference type="Proteomes" id="UP001202180"/>
    </source>
</evidence>
<dbReference type="RefSeq" id="WP_248477657.1">
    <property type="nucleotide sequence ID" value="NZ_JALPRF010000002.1"/>
</dbReference>
<organism evidence="1 2">
    <name type="scientific">Spirosoma liriopis</name>
    <dbReference type="NCBI Taxonomy" id="2937440"/>
    <lineage>
        <taxon>Bacteria</taxon>
        <taxon>Pseudomonadati</taxon>
        <taxon>Bacteroidota</taxon>
        <taxon>Cytophagia</taxon>
        <taxon>Cytophagales</taxon>
        <taxon>Cytophagaceae</taxon>
        <taxon>Spirosoma</taxon>
    </lineage>
</organism>
<evidence type="ECO:0000313" key="1">
    <source>
        <dbReference type="EMBL" id="MCK8493075.1"/>
    </source>
</evidence>
<dbReference type="Pfam" id="PF13692">
    <property type="entry name" value="Glyco_trans_1_4"/>
    <property type="match status" value="1"/>
</dbReference>
<accession>A0ABT0HM86</accession>
<dbReference type="PANTHER" id="PTHR12526">
    <property type="entry name" value="GLYCOSYLTRANSFERASE"/>
    <property type="match status" value="1"/>
</dbReference>
<dbReference type="Gene3D" id="3.40.50.2000">
    <property type="entry name" value="Glycogen Phosphorylase B"/>
    <property type="match status" value="2"/>
</dbReference>
<name>A0ABT0HM86_9BACT</name>
<dbReference type="Proteomes" id="UP001202180">
    <property type="component" value="Unassembled WGS sequence"/>
</dbReference>
<keyword evidence="2" id="KW-1185">Reference proteome</keyword>
<reference evidence="1 2" key="1">
    <citation type="submission" date="2022-04" db="EMBL/GenBank/DDBJ databases">
        <title>Spirosoma sp. strain RP8 genome sequencing and assembly.</title>
        <authorList>
            <person name="Jung Y."/>
        </authorList>
    </citation>
    <scope>NUCLEOTIDE SEQUENCE [LARGE SCALE GENOMIC DNA]</scope>
    <source>
        <strain evidence="1 2">RP8</strain>
    </source>
</reference>
<comment type="caution">
    <text evidence="1">The sequence shown here is derived from an EMBL/GenBank/DDBJ whole genome shotgun (WGS) entry which is preliminary data.</text>
</comment>
<protein>
    <submittedName>
        <fullName evidence="1">Glycosyltransferase family 4 protein</fullName>
    </submittedName>
</protein>
<dbReference type="SUPFAM" id="SSF53756">
    <property type="entry name" value="UDP-Glycosyltransferase/glycogen phosphorylase"/>
    <property type="match status" value="1"/>
</dbReference>
<sequence length="438" mass="49114">MRVTHLSTYHLFGGAAVAATRLHQALLKVGQYTGAVESTLLVGTSNRQEKHRPAPGVRYLANNFLAEQTAFGRFVAERLYFLPFERDSSVRFQFSPAVVGANVDFHEAIQQADILHLHWINFGFLSIDGLRALFALEKPIVWTLHDQWAFTGGCHYSRGCDNFLTHCRQCPYLKRPGDQDLSYRTFEKKISIFENANIHFTPPSRWLSDEGIRSKLLRSFPFSVIPYAIDQAIFRPIDRTEANTHIGIPDTDSSGATPVRLLFGSANVTDSRKGFRYFAEALTLLHQQQPNLNVEVLVFGKGRSYLFNELPFTVRHLGILTTEEAIVAAYNAADAMVVPSLEDNLPNTVIESLACGTPVVAFRTGGIPEMIDHGQNGYLADVGSTQQLADGLAFILNHAQPQQLRYDARLSAEKRFSEEVVAGQYIHLYHQLMSERRS</sequence>